<feature type="domain" description="Peptidoglycan binding-like" evidence="9">
    <location>
        <begin position="43"/>
        <end position="99"/>
    </location>
</feature>
<keyword evidence="3" id="KW-0309">Germination</keyword>
<keyword evidence="5" id="KW-0378">Hydrolase</keyword>
<evidence type="ECO:0000259" key="9">
    <source>
        <dbReference type="Pfam" id="PF01471"/>
    </source>
</evidence>
<keyword evidence="6" id="KW-0749">Sporulation</keyword>
<dbReference type="InterPro" id="IPR011105">
    <property type="entry name" value="Cell_wall_hydrolase_SleB"/>
</dbReference>
<dbReference type="EMBL" id="JAOQJZ010000006">
    <property type="protein sequence ID" value="MCU6705668.1"/>
    <property type="molecule type" value="Genomic_DNA"/>
</dbReference>
<dbReference type="InterPro" id="IPR036366">
    <property type="entry name" value="PGBDSf"/>
</dbReference>
<proteinExistence type="inferred from homology"/>
<organism evidence="11 12">
    <name type="scientific">Hominimerdicola aceti</name>
    <dbReference type="NCBI Taxonomy" id="2981726"/>
    <lineage>
        <taxon>Bacteria</taxon>
        <taxon>Bacillati</taxon>
        <taxon>Bacillota</taxon>
        <taxon>Clostridia</taxon>
        <taxon>Eubacteriales</taxon>
        <taxon>Oscillospiraceae</taxon>
        <taxon>Hominimerdicola</taxon>
    </lineage>
</organism>
<evidence type="ECO:0000256" key="4">
    <source>
        <dbReference type="ARBA" id="ARBA00022729"/>
    </source>
</evidence>
<gene>
    <name evidence="11" type="primary">sleB</name>
    <name evidence="11" type="ORF">OCV57_06990</name>
</gene>
<dbReference type="Gene3D" id="6.20.240.60">
    <property type="match status" value="1"/>
</dbReference>
<evidence type="ECO:0000256" key="7">
    <source>
        <dbReference type="ARBA" id="ARBA00023316"/>
    </source>
</evidence>
<dbReference type="Pfam" id="PF01471">
    <property type="entry name" value="PG_binding_1"/>
    <property type="match status" value="1"/>
</dbReference>
<dbReference type="SUPFAM" id="SSF47090">
    <property type="entry name" value="PGBD-like"/>
    <property type="match status" value="1"/>
</dbReference>
<dbReference type="InterPro" id="IPR036365">
    <property type="entry name" value="PGBD-like_sf"/>
</dbReference>
<keyword evidence="7" id="KW-0961">Cell wall biogenesis/degradation</keyword>
<sequence length="226" mass="23959">MRTMRNLLAKKAVVTVLAVGVSLAAVNAFWGGSDSALSQLGSSGSEVRAIQERLKERGLFNDSVTGYYGEKTKAAVIKFQKQQGISQTGTAGPQTLRALGISIGSVPSATEQNINLLARIISAEARGEPYVGQVAVGAVILNRIEHPSFPDTLSGVIYQNGAFTAVVDGQFNEPVAASAYNAARDALNGWDPTNGCVYYYNPAKTSNAYMHAKPTVTVIGSHRFCM</sequence>
<dbReference type="Pfam" id="PF07486">
    <property type="entry name" value="Hydrolase_2"/>
    <property type="match status" value="1"/>
</dbReference>
<comment type="caution">
    <text evidence="11">The sequence shown here is derived from an EMBL/GenBank/DDBJ whole genome shotgun (WGS) entry which is preliminary data.</text>
</comment>
<dbReference type="GO" id="GO:0016787">
    <property type="term" value="F:hydrolase activity"/>
    <property type="evidence" value="ECO:0007669"/>
    <property type="project" value="UniProtKB-KW"/>
</dbReference>
<dbReference type="Gene3D" id="1.10.101.10">
    <property type="entry name" value="PGBD-like superfamily/PGBD"/>
    <property type="match status" value="1"/>
</dbReference>
<keyword evidence="12" id="KW-1185">Reference proteome</keyword>
<dbReference type="InterPro" id="IPR014224">
    <property type="entry name" value="Spore_cortex_SleB"/>
</dbReference>
<dbReference type="GO" id="GO:0030435">
    <property type="term" value="P:sporulation resulting in formation of a cellular spore"/>
    <property type="evidence" value="ECO:0007669"/>
    <property type="project" value="UniProtKB-KW"/>
</dbReference>
<evidence type="ECO:0000256" key="5">
    <source>
        <dbReference type="ARBA" id="ARBA00022801"/>
    </source>
</evidence>
<evidence type="ECO:0000256" key="3">
    <source>
        <dbReference type="ARBA" id="ARBA00022544"/>
    </source>
</evidence>
<keyword evidence="4" id="KW-0732">Signal</keyword>
<dbReference type="NCBIfam" id="TIGR02869">
    <property type="entry name" value="spore_SleB"/>
    <property type="match status" value="1"/>
</dbReference>
<reference evidence="11 12" key="1">
    <citation type="journal article" date="2021" name="ISME Commun">
        <title>Automated analysis of genomic sequences facilitates high-throughput and comprehensive description of bacteria.</title>
        <authorList>
            <person name="Hitch T.C.A."/>
        </authorList>
    </citation>
    <scope>NUCLEOTIDE SEQUENCE [LARGE SCALE GENOMIC DNA]</scope>
    <source>
        <strain evidence="11 12">Sanger_31</strain>
    </source>
</reference>
<evidence type="ECO:0000256" key="2">
    <source>
        <dbReference type="ARBA" id="ARBA00018364"/>
    </source>
</evidence>
<dbReference type="InterPro" id="IPR002477">
    <property type="entry name" value="Peptidoglycan-bd-like"/>
</dbReference>
<dbReference type="GO" id="GO:0071555">
    <property type="term" value="P:cell wall organization"/>
    <property type="evidence" value="ECO:0007669"/>
    <property type="project" value="UniProtKB-KW"/>
</dbReference>
<evidence type="ECO:0000256" key="1">
    <source>
        <dbReference type="ARBA" id="ARBA00007010"/>
    </source>
</evidence>
<dbReference type="Gene3D" id="1.10.10.2520">
    <property type="entry name" value="Cell wall hydrolase SleB, domain 1"/>
    <property type="match status" value="1"/>
</dbReference>
<dbReference type="Proteomes" id="UP001208131">
    <property type="component" value="Unassembled WGS sequence"/>
</dbReference>
<evidence type="ECO:0000313" key="11">
    <source>
        <dbReference type="EMBL" id="MCU6705668.1"/>
    </source>
</evidence>
<protein>
    <recommendedName>
        <fullName evidence="2 8">Spore cortex-lytic enzyme</fullName>
    </recommendedName>
</protein>
<evidence type="ECO:0000259" key="10">
    <source>
        <dbReference type="Pfam" id="PF07486"/>
    </source>
</evidence>
<evidence type="ECO:0000256" key="8">
    <source>
        <dbReference type="NCBIfam" id="TIGR02869"/>
    </source>
</evidence>
<name>A0AAE3IG47_9FIRM</name>
<evidence type="ECO:0000313" key="12">
    <source>
        <dbReference type="Proteomes" id="UP001208131"/>
    </source>
</evidence>
<dbReference type="InterPro" id="IPR042047">
    <property type="entry name" value="SleB_dom1"/>
</dbReference>
<accession>A0AAE3IG47</accession>
<comment type="similarity">
    <text evidence="1">Belongs to the SleB family.</text>
</comment>
<dbReference type="GO" id="GO:0009847">
    <property type="term" value="P:spore germination"/>
    <property type="evidence" value="ECO:0007669"/>
    <property type="project" value="UniProtKB-UniRule"/>
</dbReference>
<dbReference type="RefSeq" id="WP_038672043.1">
    <property type="nucleotide sequence ID" value="NZ_JAOQJZ010000006.1"/>
</dbReference>
<feature type="domain" description="Cell wall hydrolase SleB" evidence="10">
    <location>
        <begin position="127"/>
        <end position="225"/>
    </location>
</feature>
<dbReference type="AlphaFoldDB" id="A0AAE3IG47"/>
<evidence type="ECO:0000256" key="6">
    <source>
        <dbReference type="ARBA" id="ARBA00022969"/>
    </source>
</evidence>